<keyword evidence="4 10" id="KW-0812">Transmembrane</keyword>
<evidence type="ECO:0000313" key="11">
    <source>
        <dbReference type="RefSeq" id="XP_013177662.1"/>
    </source>
</evidence>
<evidence type="ECO:0000256" key="8">
    <source>
        <dbReference type="ARBA" id="ARBA00023136"/>
    </source>
</evidence>
<dbReference type="PANTHER" id="PTHR13141">
    <property type="entry name" value="TRANSMEMBRANE PROTEIN 242"/>
    <property type="match status" value="1"/>
</dbReference>
<evidence type="ECO:0000256" key="9">
    <source>
        <dbReference type="ARBA" id="ARBA00045905"/>
    </source>
</evidence>
<evidence type="ECO:0000256" key="2">
    <source>
        <dbReference type="ARBA" id="ARBA00007570"/>
    </source>
</evidence>
<evidence type="ECO:0000256" key="5">
    <source>
        <dbReference type="ARBA" id="ARBA00022792"/>
    </source>
</evidence>
<dbReference type="PANTHER" id="PTHR13141:SF4">
    <property type="entry name" value="TRANSMEMBRANE PROTEIN 242"/>
    <property type="match status" value="1"/>
</dbReference>
<protein>
    <recommendedName>
        <fullName evidence="3">Transmembrane protein 242</fullName>
    </recommendedName>
</protein>
<dbReference type="Proteomes" id="UP000694872">
    <property type="component" value="Unplaced"/>
</dbReference>
<evidence type="ECO:0000256" key="1">
    <source>
        <dbReference type="ARBA" id="ARBA00004448"/>
    </source>
</evidence>
<dbReference type="AlphaFoldDB" id="A0AAJ6ZR39"/>
<feature type="transmembrane region" description="Helical" evidence="10">
    <location>
        <begin position="74"/>
        <end position="94"/>
    </location>
</feature>
<feature type="transmembrane region" description="Helical" evidence="10">
    <location>
        <begin position="24"/>
        <end position="45"/>
    </location>
</feature>
<comment type="subcellular location">
    <subcellularLocation>
        <location evidence="1">Mitochondrion inner membrane</location>
        <topology evidence="1">Multi-pass membrane protein</topology>
    </subcellularLocation>
</comment>
<keyword evidence="7" id="KW-0496">Mitochondrion</keyword>
<organism evidence="11">
    <name type="scientific">Papilio xuthus</name>
    <name type="common">Asian swallowtail butterfly</name>
    <dbReference type="NCBI Taxonomy" id="66420"/>
    <lineage>
        <taxon>Eukaryota</taxon>
        <taxon>Metazoa</taxon>
        <taxon>Ecdysozoa</taxon>
        <taxon>Arthropoda</taxon>
        <taxon>Hexapoda</taxon>
        <taxon>Insecta</taxon>
        <taxon>Pterygota</taxon>
        <taxon>Neoptera</taxon>
        <taxon>Endopterygota</taxon>
        <taxon>Lepidoptera</taxon>
        <taxon>Glossata</taxon>
        <taxon>Ditrysia</taxon>
        <taxon>Papilionoidea</taxon>
        <taxon>Papilionidae</taxon>
        <taxon>Papilioninae</taxon>
        <taxon>Papilio</taxon>
    </lineage>
</organism>
<dbReference type="GO" id="GO:0005743">
    <property type="term" value="C:mitochondrial inner membrane"/>
    <property type="evidence" value="ECO:0007669"/>
    <property type="project" value="UniProtKB-SubCell"/>
</dbReference>
<evidence type="ECO:0000256" key="10">
    <source>
        <dbReference type="SAM" id="Phobius"/>
    </source>
</evidence>
<gene>
    <name evidence="11" type="primary">LOC106125127</name>
</gene>
<proteinExistence type="inferred from homology"/>
<sequence length="150" mass="16135">MCLIIAYQNSMADEERLQRIKAGAFLASVAGISAFVGFGATLSAAKKSDPKYFNKGLHSSVELADAGAILALRALGWGTLYAVAGTSCLCYGIWKLSGAKDLKDFRIKVGNMLPVLPKNNPPQSRTEFSGLNDLLTYLAEDYGKKPVKEN</sequence>
<dbReference type="InterPro" id="IPR009792">
    <property type="entry name" value="TMEM242"/>
</dbReference>
<reference evidence="11" key="1">
    <citation type="submission" date="2025-08" db="UniProtKB">
        <authorList>
            <consortium name="RefSeq"/>
        </authorList>
    </citation>
    <scope>IDENTIFICATION</scope>
</reference>
<dbReference type="Pfam" id="PF07096">
    <property type="entry name" value="DUF1358"/>
    <property type="match status" value="1"/>
</dbReference>
<keyword evidence="6 10" id="KW-1133">Transmembrane helix</keyword>
<evidence type="ECO:0000256" key="3">
    <source>
        <dbReference type="ARBA" id="ARBA00013934"/>
    </source>
</evidence>
<comment type="function">
    <text evidence="9">Scaffold protein that participates in the c-ring assembly of mitochondrial ATP synthase (F(1)F(0) ATP synthase or complex V) by facilitating the membrane insertion and oligomer formation of the subunit c/ATP5MC3. Participates in the incorporation of the c-ring into vestigial complexes. Additionally influences the incorporation of subunits MT-ATP6, MT-ATP8, ATP5MJ, and ATP5MK in the ATP synthase.</text>
</comment>
<dbReference type="KEGG" id="pxu:106125127"/>
<evidence type="ECO:0000256" key="4">
    <source>
        <dbReference type="ARBA" id="ARBA00022692"/>
    </source>
</evidence>
<dbReference type="RefSeq" id="XP_013177662.1">
    <property type="nucleotide sequence ID" value="XM_013322208.1"/>
</dbReference>
<keyword evidence="5" id="KW-0999">Mitochondrion inner membrane</keyword>
<accession>A0AAJ6ZR39</accession>
<keyword evidence="8 10" id="KW-0472">Membrane</keyword>
<comment type="similarity">
    <text evidence="2">Belongs to the TMEM242 family.</text>
</comment>
<name>A0AAJ6ZR39_PAPXU</name>
<evidence type="ECO:0000256" key="6">
    <source>
        <dbReference type="ARBA" id="ARBA00022989"/>
    </source>
</evidence>
<evidence type="ECO:0000256" key="7">
    <source>
        <dbReference type="ARBA" id="ARBA00023128"/>
    </source>
</evidence>
<dbReference type="GeneID" id="106125127"/>